<evidence type="ECO:0000256" key="1">
    <source>
        <dbReference type="SAM" id="Phobius"/>
    </source>
</evidence>
<sequence length="49" mass="5622">MDVLIIMILSSISLGAFFLIFFLISLYSGQFDDYESPGIRILIDDFEKN</sequence>
<dbReference type="AlphaFoldDB" id="A0A224AJX6"/>
<dbReference type="NCBIfam" id="TIGR00847">
    <property type="entry name" value="ccoS"/>
    <property type="match status" value="1"/>
</dbReference>
<protein>
    <submittedName>
        <fullName evidence="2">Cytochrome cbb3 oxidase maturation protein CcoS</fullName>
    </submittedName>
</protein>
<evidence type="ECO:0000313" key="2">
    <source>
        <dbReference type="EMBL" id="BBA17164.1"/>
    </source>
</evidence>
<keyword evidence="1" id="KW-0472">Membrane</keyword>
<feature type="transmembrane region" description="Helical" evidence="1">
    <location>
        <begin position="6"/>
        <end position="27"/>
    </location>
</feature>
<evidence type="ECO:0000313" key="3">
    <source>
        <dbReference type="Proteomes" id="UP000263619"/>
    </source>
</evidence>
<organism evidence="2 3">
    <name type="scientific">Blattabacterium cuenoti STAT</name>
    <dbReference type="NCBI Taxonomy" id="1457030"/>
    <lineage>
        <taxon>Bacteria</taxon>
        <taxon>Pseudomonadati</taxon>
        <taxon>Bacteroidota</taxon>
        <taxon>Flavobacteriia</taxon>
        <taxon>Flavobacteriales</taxon>
        <taxon>Blattabacteriaceae</taxon>
        <taxon>Blattabacterium</taxon>
    </lineage>
</organism>
<name>A0A224AJX6_9FLAO</name>
<dbReference type="Pfam" id="PF03597">
    <property type="entry name" value="FixS"/>
    <property type="match status" value="1"/>
</dbReference>
<dbReference type="Proteomes" id="UP000263619">
    <property type="component" value="Chromosome"/>
</dbReference>
<accession>A0A224AJX6</accession>
<gene>
    <name evidence="2" type="primary">ccoS</name>
    <name evidence="2" type="ORF">STAT_229</name>
</gene>
<reference evidence="2 3" key="1">
    <citation type="submission" date="2014-06" db="EMBL/GenBank/DDBJ databases">
        <title>Genome sequence of the intracellular symbiont Blattabacterium cuenoti, strain STAT from the wood feeding cockroach Salganea taiwanensis taiwanensis.</title>
        <authorList>
            <person name="Kinjo Y."/>
            <person name="Ohkuma M."/>
            <person name="Tokuda G."/>
        </authorList>
    </citation>
    <scope>NUCLEOTIDE SEQUENCE [LARGE SCALE GENOMIC DNA]</scope>
    <source>
        <strain evidence="2 3">STAT</strain>
    </source>
</reference>
<dbReference type="EMBL" id="AP014608">
    <property type="protein sequence ID" value="BBA17164.1"/>
    <property type="molecule type" value="Genomic_DNA"/>
</dbReference>
<keyword evidence="3" id="KW-1185">Reference proteome</keyword>
<keyword evidence="1" id="KW-1133">Transmembrane helix</keyword>
<keyword evidence="1" id="KW-0812">Transmembrane</keyword>
<dbReference type="InterPro" id="IPR004714">
    <property type="entry name" value="Cyt_oxidase_maturation_cbb3"/>
</dbReference>
<dbReference type="RefSeq" id="WP_119305443.1">
    <property type="nucleotide sequence ID" value="NZ_AP014608.1"/>
</dbReference>
<proteinExistence type="predicted"/>